<evidence type="ECO:0000256" key="1">
    <source>
        <dbReference type="SAM" id="MobiDB-lite"/>
    </source>
</evidence>
<sequence>MNPMNRPPRDQRTMLMWGGALAVGLGAFYILRTSDSSKNKNANRAGRGNLKGDVDANPSAQGVGDTRKRAV</sequence>
<feature type="transmembrane region" description="Helical" evidence="2">
    <location>
        <begin position="14"/>
        <end position="31"/>
    </location>
</feature>
<evidence type="ECO:0000313" key="3">
    <source>
        <dbReference type="EMBL" id="TCD70723.1"/>
    </source>
</evidence>
<keyword evidence="4" id="KW-1185">Reference proteome</keyword>
<keyword evidence="2" id="KW-0472">Membrane</keyword>
<protein>
    <submittedName>
        <fullName evidence="3">Uncharacterized protein</fullName>
    </submittedName>
</protein>
<name>A0A4R0RTK5_9APHY</name>
<dbReference type="EMBL" id="RWJN01000016">
    <property type="protein sequence ID" value="TCD70723.1"/>
    <property type="molecule type" value="Genomic_DNA"/>
</dbReference>
<evidence type="ECO:0000313" key="4">
    <source>
        <dbReference type="Proteomes" id="UP000292702"/>
    </source>
</evidence>
<proteinExistence type="predicted"/>
<organism evidence="3 4">
    <name type="scientific">Steccherinum ochraceum</name>
    <dbReference type="NCBI Taxonomy" id="92696"/>
    <lineage>
        <taxon>Eukaryota</taxon>
        <taxon>Fungi</taxon>
        <taxon>Dikarya</taxon>
        <taxon>Basidiomycota</taxon>
        <taxon>Agaricomycotina</taxon>
        <taxon>Agaricomycetes</taxon>
        <taxon>Polyporales</taxon>
        <taxon>Steccherinaceae</taxon>
        <taxon>Steccherinum</taxon>
    </lineage>
</organism>
<keyword evidence="2" id="KW-0812">Transmembrane</keyword>
<dbReference type="AlphaFoldDB" id="A0A4R0RTK5"/>
<reference evidence="3 4" key="1">
    <citation type="submission" date="2018-11" db="EMBL/GenBank/DDBJ databases">
        <title>Genome assembly of Steccherinum ochraceum LE-BIN_3174, the white-rot fungus of the Steccherinaceae family (The Residual Polyporoid clade, Polyporales, Basidiomycota).</title>
        <authorList>
            <person name="Fedorova T.V."/>
            <person name="Glazunova O.A."/>
            <person name="Landesman E.O."/>
            <person name="Moiseenko K.V."/>
            <person name="Psurtseva N.V."/>
            <person name="Savinova O.S."/>
            <person name="Shakhova N.V."/>
            <person name="Tyazhelova T.V."/>
            <person name="Vasina D.V."/>
        </authorList>
    </citation>
    <scope>NUCLEOTIDE SEQUENCE [LARGE SCALE GENOMIC DNA]</scope>
    <source>
        <strain evidence="3 4">LE-BIN_3174</strain>
    </source>
</reference>
<comment type="caution">
    <text evidence="3">The sequence shown here is derived from an EMBL/GenBank/DDBJ whole genome shotgun (WGS) entry which is preliminary data.</text>
</comment>
<dbReference type="Proteomes" id="UP000292702">
    <property type="component" value="Unassembled WGS sequence"/>
</dbReference>
<keyword evidence="2" id="KW-1133">Transmembrane helix</keyword>
<gene>
    <name evidence="3" type="ORF">EIP91_002099</name>
</gene>
<accession>A0A4R0RTK5</accession>
<evidence type="ECO:0000256" key="2">
    <source>
        <dbReference type="SAM" id="Phobius"/>
    </source>
</evidence>
<feature type="region of interest" description="Disordered" evidence="1">
    <location>
        <begin position="34"/>
        <end position="71"/>
    </location>
</feature>